<protein>
    <recommendedName>
        <fullName evidence="3">UspA domain-containing protein</fullName>
    </recommendedName>
</protein>
<organism evidence="1 2">
    <name type="scientific">Flavisolibacter tropicus</name>
    <dbReference type="NCBI Taxonomy" id="1492898"/>
    <lineage>
        <taxon>Bacteria</taxon>
        <taxon>Pseudomonadati</taxon>
        <taxon>Bacteroidota</taxon>
        <taxon>Chitinophagia</taxon>
        <taxon>Chitinophagales</taxon>
        <taxon>Chitinophagaceae</taxon>
        <taxon>Flavisolibacter</taxon>
    </lineage>
</organism>
<dbReference type="Proteomes" id="UP000077177">
    <property type="component" value="Chromosome"/>
</dbReference>
<reference evidence="2" key="1">
    <citation type="submission" date="2015-01" db="EMBL/GenBank/DDBJ databases">
        <title>Flavisolibacter sp./LCS9/ whole genome sequencing.</title>
        <authorList>
            <person name="Kim M.K."/>
            <person name="Srinivasan S."/>
            <person name="Lee J.-J."/>
        </authorList>
    </citation>
    <scope>NUCLEOTIDE SEQUENCE [LARGE SCALE GENOMIC DNA]</scope>
    <source>
        <strain evidence="2">LCS9</strain>
    </source>
</reference>
<keyword evidence="2" id="KW-1185">Reference proteome</keyword>
<dbReference type="RefSeq" id="WP_066402083.1">
    <property type="nucleotide sequence ID" value="NZ_CP011390.1"/>
</dbReference>
<dbReference type="OrthoDB" id="659195at2"/>
<name>A0A172TT54_9BACT</name>
<dbReference type="AlphaFoldDB" id="A0A172TT54"/>
<reference evidence="1 2" key="2">
    <citation type="journal article" date="2016" name="Int. J. Syst. Evol. Microbiol.">
        <title>Flavisolibacter tropicus sp. nov., isolated from tropical soil.</title>
        <authorList>
            <person name="Lee J.J."/>
            <person name="Kang M.S."/>
            <person name="Kim G.S."/>
            <person name="Lee C.S."/>
            <person name="Lim S."/>
            <person name="Lee J."/>
            <person name="Roh S.H."/>
            <person name="Kang H."/>
            <person name="Ha J.M."/>
            <person name="Bae S."/>
            <person name="Jung H.Y."/>
            <person name="Kim M.K."/>
        </authorList>
    </citation>
    <scope>NUCLEOTIDE SEQUENCE [LARGE SCALE GENOMIC DNA]</scope>
    <source>
        <strain evidence="1 2">LCS9</strain>
    </source>
</reference>
<dbReference type="STRING" id="1492898.SY85_04930"/>
<evidence type="ECO:0008006" key="3">
    <source>
        <dbReference type="Google" id="ProtNLM"/>
    </source>
</evidence>
<accession>A0A172TT54</accession>
<sequence>MNKIVIAFDGTLFSDGAFALARELNQMHPILLTGVFVPQVNYANLWSYGTAMAGPGFIPLVEEEETEAIQKTIQQFEELCQRYGIKYTIHKDFYDFALPELKKESRYADLLIISSERFYENMLKNSTNEYMEDAIHHAECPVIVIPEAFNFPTRNILAYDGNPSSVYAIKQFAYLFPDLCQNETLLVYVSKDEKEGLPSEEHITELVSHHFPNLNIERLQIDSRKHFATWLNEESNAFLVCGAYAKSGFASMFHKSFVSEAIGSHRLPVFIAHK</sequence>
<gene>
    <name evidence="1" type="ORF">SY85_04930</name>
</gene>
<dbReference type="Gene3D" id="3.40.50.12370">
    <property type="match status" value="1"/>
</dbReference>
<evidence type="ECO:0000313" key="1">
    <source>
        <dbReference type="EMBL" id="ANE49937.1"/>
    </source>
</evidence>
<evidence type="ECO:0000313" key="2">
    <source>
        <dbReference type="Proteomes" id="UP000077177"/>
    </source>
</evidence>
<dbReference type="EMBL" id="CP011390">
    <property type="protein sequence ID" value="ANE49937.1"/>
    <property type="molecule type" value="Genomic_DNA"/>
</dbReference>
<dbReference type="CDD" id="cd00293">
    <property type="entry name" value="USP-like"/>
    <property type="match status" value="1"/>
</dbReference>
<dbReference type="SUPFAM" id="SSF52402">
    <property type="entry name" value="Adenine nucleotide alpha hydrolases-like"/>
    <property type="match status" value="1"/>
</dbReference>
<proteinExistence type="predicted"/>
<dbReference type="KEGG" id="fla:SY85_04930"/>